<dbReference type="Proteomes" id="UP000226437">
    <property type="component" value="Unassembled WGS sequence"/>
</dbReference>
<dbReference type="PANTHER" id="PTHR36434">
    <property type="entry name" value="MEMBRANE PROTEASE YUGP-RELATED"/>
    <property type="match status" value="1"/>
</dbReference>
<keyword evidence="1" id="KW-1133">Transmembrane helix</keyword>
<comment type="caution">
    <text evidence="2">The sequence shown here is derived from an EMBL/GenBank/DDBJ whole genome shotgun (WGS) entry which is preliminary data.</text>
</comment>
<dbReference type="InterPro" id="IPR007395">
    <property type="entry name" value="Zn_peptidase_2"/>
</dbReference>
<evidence type="ECO:0008006" key="4">
    <source>
        <dbReference type="Google" id="ProtNLM"/>
    </source>
</evidence>
<keyword evidence="1" id="KW-0472">Membrane</keyword>
<dbReference type="EMBL" id="PDLO01000004">
    <property type="protein sequence ID" value="PHK98336.1"/>
    <property type="molecule type" value="Genomic_DNA"/>
</dbReference>
<accession>A0A2G0CED1</accession>
<organism evidence="2 3">
    <name type="scientific">Neolewinella marina</name>
    <dbReference type="NCBI Taxonomy" id="438751"/>
    <lineage>
        <taxon>Bacteria</taxon>
        <taxon>Pseudomonadati</taxon>
        <taxon>Bacteroidota</taxon>
        <taxon>Saprospiria</taxon>
        <taxon>Saprospirales</taxon>
        <taxon>Lewinellaceae</taxon>
        <taxon>Neolewinella</taxon>
    </lineage>
</organism>
<sequence>MLTGGYGIYIIITLVFAAIGGLVSNRLKSKFNHYSQVPMPSGLSGAQVARRMLDHYDIHDVKIVAGQGMLTDHYNPATKTVSLSPEVYEGRSVAAAAVASHECGHAVQHARGYAWLQFRSKMVPAVQIASRLQSILLMLAVAGIAGGFGETLLLVTIGVFGVTALFSVLTLPVEFDASNRALAWLESSGTATGRLQEGAKDALWWAAMTYVVAALSALAILFWLILRYMGRRD</sequence>
<proteinExistence type="predicted"/>
<protein>
    <recommendedName>
        <fullName evidence="4">Zinc metallopeptidase</fullName>
    </recommendedName>
</protein>
<name>A0A2G0CED1_9BACT</name>
<dbReference type="AlphaFoldDB" id="A0A2G0CED1"/>
<evidence type="ECO:0000313" key="2">
    <source>
        <dbReference type="EMBL" id="PHK98336.1"/>
    </source>
</evidence>
<feature type="transmembrane region" description="Helical" evidence="1">
    <location>
        <begin position="202"/>
        <end position="226"/>
    </location>
</feature>
<dbReference type="PANTHER" id="PTHR36434:SF1">
    <property type="entry name" value="MEMBRANE PROTEASE YUGP-RELATED"/>
    <property type="match status" value="1"/>
</dbReference>
<evidence type="ECO:0000256" key="1">
    <source>
        <dbReference type="SAM" id="Phobius"/>
    </source>
</evidence>
<gene>
    <name evidence="2" type="ORF">CGL56_11585</name>
</gene>
<feature type="transmembrane region" description="Helical" evidence="1">
    <location>
        <begin position="136"/>
        <end position="169"/>
    </location>
</feature>
<dbReference type="RefSeq" id="WP_099106722.1">
    <property type="nucleotide sequence ID" value="NZ_JAATJF010000004.1"/>
</dbReference>
<dbReference type="OrthoDB" id="9784298at2"/>
<dbReference type="Pfam" id="PF04298">
    <property type="entry name" value="Zn_peptidase_2"/>
    <property type="match status" value="1"/>
</dbReference>
<keyword evidence="3" id="KW-1185">Reference proteome</keyword>
<keyword evidence="1" id="KW-0812">Transmembrane</keyword>
<reference evidence="2 3" key="1">
    <citation type="submission" date="2017-10" db="EMBL/GenBank/DDBJ databases">
        <title>The draft genome sequence of Lewinella marina KCTC 32374.</title>
        <authorList>
            <person name="Wang K."/>
        </authorList>
    </citation>
    <scope>NUCLEOTIDE SEQUENCE [LARGE SCALE GENOMIC DNA]</scope>
    <source>
        <strain evidence="2 3">MKG-38</strain>
    </source>
</reference>
<evidence type="ECO:0000313" key="3">
    <source>
        <dbReference type="Proteomes" id="UP000226437"/>
    </source>
</evidence>
<feature type="transmembrane region" description="Helical" evidence="1">
    <location>
        <begin position="6"/>
        <end position="23"/>
    </location>
</feature>